<accession>A0A848J4V8</accession>
<name>A0A848J4V8_9BACT</name>
<proteinExistence type="predicted"/>
<protein>
    <submittedName>
        <fullName evidence="1">Uncharacterized protein</fullName>
    </submittedName>
</protein>
<evidence type="ECO:0000313" key="1">
    <source>
        <dbReference type="EMBL" id="NMM50811.1"/>
    </source>
</evidence>
<reference evidence="1 2" key="1">
    <citation type="submission" date="2020-04" db="EMBL/GenBank/DDBJ databases">
        <title>Flammeovirgaceae bacterium KN852 isolated from deep sea.</title>
        <authorList>
            <person name="Zhang D.-C."/>
        </authorList>
    </citation>
    <scope>NUCLEOTIDE SEQUENCE [LARGE SCALE GENOMIC DNA]</scope>
    <source>
        <strain evidence="1 2">KN852</strain>
    </source>
</reference>
<keyword evidence="2" id="KW-1185">Reference proteome</keyword>
<dbReference type="RefSeq" id="WP_169685177.1">
    <property type="nucleotide sequence ID" value="NZ_JABBNU010000016.1"/>
</dbReference>
<comment type="caution">
    <text evidence="1">The sequence shown here is derived from an EMBL/GenBank/DDBJ whole genome shotgun (WGS) entry which is preliminary data.</text>
</comment>
<dbReference type="AlphaFoldDB" id="A0A848J4V8"/>
<sequence>MLTFYTIADKYLVNELGKYHESYVLNYKGNEFENIGIITEFELSKEQFEESFHVFKLMNLRFCTSINDCNELYKTDTFFFYIFDVKSRNPFGVNIISESEMAKFYGANWESKYIWVICKWVLLEKENTGIS</sequence>
<gene>
    <name evidence="1" type="ORF">HH304_20545</name>
</gene>
<dbReference type="Proteomes" id="UP000559010">
    <property type="component" value="Unassembled WGS sequence"/>
</dbReference>
<dbReference type="EMBL" id="JABBNU010000016">
    <property type="protein sequence ID" value="NMM50811.1"/>
    <property type="molecule type" value="Genomic_DNA"/>
</dbReference>
<organism evidence="1 2">
    <name type="scientific">Marinigracilibium pacificum</name>
    <dbReference type="NCBI Taxonomy" id="2729599"/>
    <lineage>
        <taxon>Bacteria</taxon>
        <taxon>Pseudomonadati</taxon>
        <taxon>Bacteroidota</taxon>
        <taxon>Cytophagia</taxon>
        <taxon>Cytophagales</taxon>
        <taxon>Flammeovirgaceae</taxon>
        <taxon>Marinigracilibium</taxon>
    </lineage>
</organism>
<evidence type="ECO:0000313" key="2">
    <source>
        <dbReference type="Proteomes" id="UP000559010"/>
    </source>
</evidence>